<evidence type="ECO:0000256" key="2">
    <source>
        <dbReference type="ARBA" id="ARBA00022741"/>
    </source>
</evidence>
<protein>
    <recommendedName>
        <fullName evidence="8">DNA 3'-5' helicase</fullName>
        <ecNumber evidence="8">5.6.2.4</ecNumber>
    </recommendedName>
</protein>
<dbReference type="GO" id="GO:0003677">
    <property type="term" value="F:DNA binding"/>
    <property type="evidence" value="ECO:0007669"/>
    <property type="project" value="InterPro"/>
</dbReference>
<dbReference type="Gene3D" id="1.10.10.160">
    <property type="match status" value="1"/>
</dbReference>
<evidence type="ECO:0000259" key="11">
    <source>
        <dbReference type="PROSITE" id="PS51198"/>
    </source>
</evidence>
<dbReference type="PROSITE" id="PS51198">
    <property type="entry name" value="UVRD_HELICASE_ATP_BIND"/>
    <property type="match status" value="1"/>
</dbReference>
<dbReference type="RefSeq" id="WP_001054266.1">
    <property type="nucleotide sequence ID" value="NZ_QBNU01000003.1"/>
</dbReference>
<feature type="binding site" evidence="10">
    <location>
        <begin position="23"/>
        <end position="30"/>
    </location>
    <ligand>
        <name>ATP</name>
        <dbReference type="ChEBI" id="CHEBI:30616"/>
    </ligand>
</feature>
<accession>A0A730TI37</accession>
<evidence type="ECO:0000256" key="6">
    <source>
        <dbReference type="ARBA" id="ARBA00023235"/>
    </source>
</evidence>
<name>A0A730TI37_SALDU</name>
<keyword evidence="3 10" id="KW-0378">Hydrolase</keyword>
<evidence type="ECO:0000256" key="8">
    <source>
        <dbReference type="ARBA" id="ARBA00034808"/>
    </source>
</evidence>
<dbReference type="EC" id="5.6.2.4" evidence="8"/>
<dbReference type="PANTHER" id="PTHR11070:SF30">
    <property type="entry name" value="F-BOX DNA HELICASE 1"/>
    <property type="match status" value="1"/>
</dbReference>
<feature type="domain" description="UvrD-like helicase C-terminal" evidence="12">
    <location>
        <begin position="286"/>
        <end position="557"/>
    </location>
</feature>
<dbReference type="CDD" id="cd17932">
    <property type="entry name" value="DEXQc_UvrD"/>
    <property type="match status" value="1"/>
</dbReference>
<evidence type="ECO:0000256" key="1">
    <source>
        <dbReference type="ARBA" id="ARBA00009922"/>
    </source>
</evidence>
<feature type="domain" description="UvrD-like helicase ATP-binding" evidence="11">
    <location>
        <begin position="2"/>
        <end position="291"/>
    </location>
</feature>
<dbReference type="EMBL" id="DAARVE010000101">
    <property type="protein sequence ID" value="HAE4078452.1"/>
    <property type="molecule type" value="Genomic_DNA"/>
</dbReference>
<evidence type="ECO:0000256" key="4">
    <source>
        <dbReference type="ARBA" id="ARBA00022806"/>
    </source>
</evidence>
<organism evidence="13">
    <name type="scientific">Salmonella dublin</name>
    <dbReference type="NCBI Taxonomy" id="98360"/>
    <lineage>
        <taxon>Bacteria</taxon>
        <taxon>Pseudomonadati</taxon>
        <taxon>Pseudomonadota</taxon>
        <taxon>Gammaproteobacteria</taxon>
        <taxon>Enterobacterales</taxon>
        <taxon>Enterobacteriaceae</taxon>
        <taxon>Salmonella</taxon>
    </lineage>
</organism>
<evidence type="ECO:0000256" key="3">
    <source>
        <dbReference type="ARBA" id="ARBA00022801"/>
    </source>
</evidence>
<dbReference type="GO" id="GO:0043138">
    <property type="term" value="F:3'-5' DNA helicase activity"/>
    <property type="evidence" value="ECO:0007669"/>
    <property type="project" value="UniProtKB-EC"/>
</dbReference>
<keyword evidence="2 10" id="KW-0547">Nucleotide-binding</keyword>
<evidence type="ECO:0000313" key="13">
    <source>
        <dbReference type="EMBL" id="HAE4078452.1"/>
    </source>
</evidence>
<dbReference type="GO" id="GO:0031297">
    <property type="term" value="P:replication fork processing"/>
    <property type="evidence" value="ECO:0007669"/>
    <property type="project" value="TreeGrafter"/>
</dbReference>
<dbReference type="GO" id="GO:0000724">
    <property type="term" value="P:double-strand break repair via homologous recombination"/>
    <property type="evidence" value="ECO:0007669"/>
    <property type="project" value="TreeGrafter"/>
</dbReference>
<keyword evidence="6" id="KW-0413">Isomerase</keyword>
<dbReference type="InterPro" id="IPR013986">
    <property type="entry name" value="DExx_box_DNA_helicase_dom_sf"/>
</dbReference>
<comment type="catalytic activity">
    <reaction evidence="9">
        <text>ATP + H2O = ADP + phosphate + H(+)</text>
        <dbReference type="Rhea" id="RHEA:13065"/>
        <dbReference type="ChEBI" id="CHEBI:15377"/>
        <dbReference type="ChEBI" id="CHEBI:15378"/>
        <dbReference type="ChEBI" id="CHEBI:30616"/>
        <dbReference type="ChEBI" id="CHEBI:43474"/>
        <dbReference type="ChEBI" id="CHEBI:456216"/>
        <dbReference type="EC" id="5.6.2.4"/>
    </reaction>
</comment>
<reference evidence="13" key="1">
    <citation type="journal article" date="2018" name="Genome Biol.">
        <title>SKESA: strategic k-mer extension for scrupulous assemblies.</title>
        <authorList>
            <person name="Souvorov A."/>
            <person name="Agarwala R."/>
            <person name="Lipman D.J."/>
        </authorList>
    </citation>
    <scope>NUCLEOTIDE SEQUENCE</scope>
    <source>
        <strain evidence="13">13-1494</strain>
    </source>
</reference>
<dbReference type="PANTHER" id="PTHR11070">
    <property type="entry name" value="UVRD / RECB / PCRA DNA HELICASE FAMILY MEMBER"/>
    <property type="match status" value="1"/>
</dbReference>
<dbReference type="GO" id="GO:0016787">
    <property type="term" value="F:hydrolase activity"/>
    <property type="evidence" value="ECO:0007669"/>
    <property type="project" value="UniProtKB-UniRule"/>
</dbReference>
<reference evidence="13" key="2">
    <citation type="submission" date="2018-07" db="EMBL/GenBank/DDBJ databases">
        <authorList>
            <consortium name="NCBI Pathogen Detection Project"/>
        </authorList>
    </citation>
    <scope>NUCLEOTIDE SEQUENCE</scope>
    <source>
        <strain evidence="13">13-1494</strain>
    </source>
</reference>
<keyword evidence="5 10" id="KW-0067">ATP-binding</keyword>
<evidence type="ECO:0000256" key="7">
    <source>
        <dbReference type="ARBA" id="ARBA00034617"/>
    </source>
</evidence>
<comment type="similarity">
    <text evidence="1">Belongs to the helicase family. UvrD subfamily.</text>
</comment>
<dbReference type="InterPro" id="IPR027417">
    <property type="entry name" value="P-loop_NTPase"/>
</dbReference>
<sequence length="630" mass="72352">MNLSNAQRQIVEAPMDIAIQVLASAGSGKTRVLTERVRYILNNTKRDAVIALTFTNKAAEEMSSRLSDFDPDEDRVWIATIHSVAQRILEKYGHTIGLPSDLYIYDRDKDRMEVFMQSLREDGIDIDEYLSIADSKELKNRERNLQSYMDIFSKIKRELLTEFEVSELYPDNNIWKIYQDYQASLLNSGGIDYDDILVYAHRILLTHDWIAKIYRSKYKHVCVDEAQDLNKAQYEFIKVLCGDVIKSILMVGDPNQMIYGFNGSSKDYFCEDFINDFFPNQFELKENYRSAKAIIRAANKLRPGSQAEIDYALEGGVRISEFASEEDEADTVVATIKHLLELKVHDEIEGDISLNNMVVIGRNRFVFGKLEKCLKENLIPYSLRKGERALEPSTRFGKALDYAIRVKLNSKDWVDGKKLCQVLCISEPAGWTPDVLREMAVQISSSDDDYSIVFEKLLTTIDSLNIENPKIPKLIKEFNALLTSLVENHNGISDDKIEDVKLSIEELKEFSGMWTRFKRKGLGDSLVAFRNALALGQLAESSMDEGLTLSTVHTMKGLEKDIVFLIGMCEGVFPDYRARTPKELEEERNNAFVAVTRAKRWLYVSYPRQRMMPWGDLRFQQKSRFVSEIE</sequence>
<comment type="caution">
    <text evidence="13">The sequence shown here is derived from an EMBL/GenBank/DDBJ whole genome shotgun (WGS) entry which is preliminary data.</text>
</comment>
<evidence type="ECO:0000256" key="9">
    <source>
        <dbReference type="ARBA" id="ARBA00048988"/>
    </source>
</evidence>
<dbReference type="InterPro" id="IPR014016">
    <property type="entry name" value="UvrD-like_ATP-bd"/>
</dbReference>
<proteinExistence type="inferred from homology"/>
<dbReference type="Pfam" id="PF00580">
    <property type="entry name" value="UvrD-helicase"/>
    <property type="match status" value="1"/>
</dbReference>
<dbReference type="GO" id="GO:0005524">
    <property type="term" value="F:ATP binding"/>
    <property type="evidence" value="ECO:0007669"/>
    <property type="project" value="UniProtKB-UniRule"/>
</dbReference>
<dbReference type="InterPro" id="IPR000212">
    <property type="entry name" value="DNA_helicase_UvrD/REP"/>
</dbReference>
<evidence type="ECO:0000259" key="12">
    <source>
        <dbReference type="PROSITE" id="PS51217"/>
    </source>
</evidence>
<dbReference type="Pfam" id="PF13361">
    <property type="entry name" value="UvrD_C"/>
    <property type="match status" value="1"/>
</dbReference>
<dbReference type="Gene3D" id="3.40.50.300">
    <property type="entry name" value="P-loop containing nucleotide triphosphate hydrolases"/>
    <property type="match status" value="2"/>
</dbReference>
<dbReference type="PROSITE" id="PS51217">
    <property type="entry name" value="UVRD_HELICASE_CTER"/>
    <property type="match status" value="1"/>
</dbReference>
<evidence type="ECO:0000256" key="10">
    <source>
        <dbReference type="PROSITE-ProRule" id="PRU00560"/>
    </source>
</evidence>
<evidence type="ECO:0000256" key="5">
    <source>
        <dbReference type="ARBA" id="ARBA00022840"/>
    </source>
</evidence>
<comment type="catalytic activity">
    <reaction evidence="7">
        <text>Couples ATP hydrolysis with the unwinding of duplex DNA by translocating in the 3'-5' direction.</text>
        <dbReference type="EC" id="5.6.2.4"/>
    </reaction>
</comment>
<dbReference type="Gene3D" id="1.10.486.10">
    <property type="entry name" value="PCRA, domain 4"/>
    <property type="match status" value="1"/>
</dbReference>
<dbReference type="InterPro" id="IPR014017">
    <property type="entry name" value="DNA_helicase_UvrD-like_C"/>
</dbReference>
<dbReference type="SUPFAM" id="SSF52540">
    <property type="entry name" value="P-loop containing nucleoside triphosphate hydrolases"/>
    <property type="match status" value="1"/>
</dbReference>
<gene>
    <name evidence="13" type="ORF">G4B41_004755</name>
</gene>
<dbReference type="AlphaFoldDB" id="A0A730TI37"/>
<keyword evidence="4 10" id="KW-0347">Helicase</keyword>